<feature type="compositionally biased region" description="Basic and acidic residues" evidence="1">
    <location>
        <begin position="110"/>
        <end position="119"/>
    </location>
</feature>
<organism evidence="2 4">
    <name type="scientific">Frankliniella fusca</name>
    <dbReference type="NCBI Taxonomy" id="407009"/>
    <lineage>
        <taxon>Eukaryota</taxon>
        <taxon>Metazoa</taxon>
        <taxon>Ecdysozoa</taxon>
        <taxon>Arthropoda</taxon>
        <taxon>Hexapoda</taxon>
        <taxon>Insecta</taxon>
        <taxon>Pterygota</taxon>
        <taxon>Neoptera</taxon>
        <taxon>Paraneoptera</taxon>
        <taxon>Thysanoptera</taxon>
        <taxon>Terebrantia</taxon>
        <taxon>Thripoidea</taxon>
        <taxon>Thripidae</taxon>
        <taxon>Frankliniella</taxon>
    </lineage>
</organism>
<evidence type="ECO:0000313" key="3">
    <source>
        <dbReference type="EMBL" id="KAK3921534.1"/>
    </source>
</evidence>
<feature type="region of interest" description="Disordered" evidence="1">
    <location>
        <begin position="80"/>
        <end position="129"/>
    </location>
</feature>
<feature type="compositionally biased region" description="Basic residues" evidence="1">
    <location>
        <begin position="120"/>
        <end position="129"/>
    </location>
</feature>
<reference evidence="2" key="1">
    <citation type="submission" date="2021-07" db="EMBL/GenBank/DDBJ databases">
        <authorList>
            <person name="Catto M.A."/>
            <person name="Jacobson A."/>
            <person name="Kennedy G."/>
            <person name="Labadie P."/>
            <person name="Hunt B.G."/>
            <person name="Srinivasan R."/>
        </authorList>
    </citation>
    <scope>NUCLEOTIDE SEQUENCE</scope>
    <source>
        <strain evidence="2">PL_HMW_Pooled</strain>
        <tissue evidence="2">Head</tissue>
    </source>
</reference>
<reference evidence="2" key="2">
    <citation type="journal article" date="2023" name="BMC Genomics">
        <title>Pest status, molecular evolution, and epigenetic factors derived from the genome assembly of Frankliniella fusca, a thysanopteran phytovirus vector.</title>
        <authorList>
            <person name="Catto M.A."/>
            <person name="Labadie P.E."/>
            <person name="Jacobson A.L."/>
            <person name="Kennedy G.G."/>
            <person name="Srinivasan R."/>
            <person name="Hunt B.G."/>
        </authorList>
    </citation>
    <scope>NUCLEOTIDE SEQUENCE</scope>
    <source>
        <strain evidence="2">PL_HMW_Pooled</strain>
    </source>
</reference>
<protein>
    <submittedName>
        <fullName evidence="2">Protein RMD9, mitochondrial</fullName>
    </submittedName>
</protein>
<dbReference type="EMBL" id="JAHWGI010001037">
    <property type="protein sequence ID" value="KAK3921534.1"/>
    <property type="molecule type" value="Genomic_DNA"/>
</dbReference>
<evidence type="ECO:0000313" key="4">
    <source>
        <dbReference type="Proteomes" id="UP001219518"/>
    </source>
</evidence>
<sequence>MVRMVEMEAALDQALETYMREVCGALRPKRRRRVSRIVKRQRMEEIREWCAPPPRCISPFPPSPESVPYHLTPIDDEYVQRGINRSNGDDPRGWMPETHPRCLSPLPPSPHHEPEDQFLRKHQKTPVLS</sequence>
<evidence type="ECO:0000313" key="2">
    <source>
        <dbReference type="EMBL" id="KAK3920705.1"/>
    </source>
</evidence>
<gene>
    <name evidence="2" type="ORF">KUF71_001175</name>
    <name evidence="3" type="ORF">KUF71_010706</name>
</gene>
<evidence type="ECO:0000256" key="1">
    <source>
        <dbReference type="SAM" id="MobiDB-lite"/>
    </source>
</evidence>
<dbReference type="AlphaFoldDB" id="A0AAE1LII3"/>
<comment type="caution">
    <text evidence="2">The sequence shown here is derived from an EMBL/GenBank/DDBJ whole genome shotgun (WGS) entry which is preliminary data.</text>
</comment>
<name>A0AAE1LII3_9NEOP</name>
<keyword evidence="4" id="KW-1185">Reference proteome</keyword>
<dbReference type="Proteomes" id="UP001219518">
    <property type="component" value="Unassembled WGS sequence"/>
</dbReference>
<accession>A0AAE1LII3</accession>
<proteinExistence type="predicted"/>
<dbReference type="EMBL" id="JAHWGI010001018">
    <property type="protein sequence ID" value="KAK3920705.1"/>
    <property type="molecule type" value="Genomic_DNA"/>
</dbReference>